<proteinExistence type="inferred from homology"/>
<dbReference type="GO" id="GO:0000455">
    <property type="term" value="P:enzyme-directed rRNA pseudouridine synthesis"/>
    <property type="evidence" value="ECO:0007669"/>
    <property type="project" value="TreeGrafter"/>
</dbReference>
<dbReference type="InterPro" id="IPR050188">
    <property type="entry name" value="RluA_PseudoU_synthase"/>
</dbReference>
<organism evidence="2 3">
    <name type="scientific">Triparma columacea</name>
    <dbReference type="NCBI Taxonomy" id="722753"/>
    <lineage>
        <taxon>Eukaryota</taxon>
        <taxon>Sar</taxon>
        <taxon>Stramenopiles</taxon>
        <taxon>Ochrophyta</taxon>
        <taxon>Bolidophyceae</taxon>
        <taxon>Parmales</taxon>
        <taxon>Triparmaceae</taxon>
        <taxon>Triparma</taxon>
    </lineage>
</organism>
<evidence type="ECO:0000256" key="1">
    <source>
        <dbReference type="ARBA" id="ARBA00010876"/>
    </source>
</evidence>
<evidence type="ECO:0000313" key="3">
    <source>
        <dbReference type="Proteomes" id="UP001165065"/>
    </source>
</evidence>
<dbReference type="PANTHER" id="PTHR21600:SF87">
    <property type="entry name" value="RNA PSEUDOURIDYLATE SYNTHASE DOMAIN-CONTAINING PROTEIN 1"/>
    <property type="match status" value="1"/>
</dbReference>
<dbReference type="Proteomes" id="UP001165065">
    <property type="component" value="Unassembled WGS sequence"/>
</dbReference>
<comment type="similarity">
    <text evidence="1">Belongs to the pseudouridine synthase RluA family.</text>
</comment>
<gene>
    <name evidence="2" type="ORF">TrCOL_g7881</name>
</gene>
<accession>A0A9W7GCZ9</accession>
<comment type="caution">
    <text evidence="2">The sequence shown here is derived from an EMBL/GenBank/DDBJ whole genome shotgun (WGS) entry which is preliminary data.</text>
</comment>
<dbReference type="InterPro" id="IPR020103">
    <property type="entry name" value="PsdUridine_synth_cat_dom_sf"/>
</dbReference>
<dbReference type="AlphaFoldDB" id="A0A9W7GCZ9"/>
<dbReference type="SUPFAM" id="SSF55120">
    <property type="entry name" value="Pseudouridine synthase"/>
    <property type="match status" value="1"/>
</dbReference>
<name>A0A9W7GCZ9_9STRA</name>
<evidence type="ECO:0000313" key="2">
    <source>
        <dbReference type="EMBL" id="GMI40616.1"/>
    </source>
</evidence>
<dbReference type="Gene3D" id="3.30.2350.10">
    <property type="entry name" value="Pseudouridine synthase"/>
    <property type="match status" value="1"/>
</dbReference>
<evidence type="ECO:0008006" key="4">
    <source>
        <dbReference type="Google" id="ProtNLM"/>
    </source>
</evidence>
<dbReference type="GO" id="GO:0003723">
    <property type="term" value="F:RNA binding"/>
    <property type="evidence" value="ECO:0007669"/>
    <property type="project" value="InterPro"/>
</dbReference>
<protein>
    <recommendedName>
        <fullName evidence="4">Pseudouridine synthase RsuA/RluA-like domain-containing protein</fullName>
    </recommendedName>
</protein>
<dbReference type="EMBL" id="BRYA01000132">
    <property type="protein sequence ID" value="GMI40616.1"/>
    <property type="molecule type" value="Genomic_DNA"/>
</dbReference>
<keyword evidence="3" id="KW-1185">Reference proteome</keyword>
<dbReference type="GO" id="GO:0009982">
    <property type="term" value="F:pseudouridine synthase activity"/>
    <property type="evidence" value="ECO:0007669"/>
    <property type="project" value="InterPro"/>
</dbReference>
<dbReference type="PANTHER" id="PTHR21600">
    <property type="entry name" value="MITOCHONDRIAL RNA PSEUDOURIDINE SYNTHASE"/>
    <property type="match status" value="1"/>
</dbReference>
<reference evidence="3" key="1">
    <citation type="journal article" date="2023" name="Commun. Biol.">
        <title>Genome analysis of Parmales, the sister group of diatoms, reveals the evolutionary specialization of diatoms from phago-mixotrophs to photoautotrophs.</title>
        <authorList>
            <person name="Ban H."/>
            <person name="Sato S."/>
            <person name="Yoshikawa S."/>
            <person name="Yamada K."/>
            <person name="Nakamura Y."/>
            <person name="Ichinomiya M."/>
            <person name="Sato N."/>
            <person name="Blanc-Mathieu R."/>
            <person name="Endo H."/>
            <person name="Kuwata A."/>
            <person name="Ogata H."/>
        </authorList>
    </citation>
    <scope>NUCLEOTIDE SEQUENCE [LARGE SCALE GENOMIC DNA]</scope>
</reference>
<sequence>MHQQFRDRFVLKEYGALIQGHVGGCEGEVGTSKFRTAIDFRYRPWMTLVSDGYVDELESRMDRSKWVEGILKDTRDTGGKENVSGWRVGRRGSVKLEGGGEADVTEVKFIPRTGRTHQLRITAREVWGRGILGDEGYAVGGEAKGVDNLGGGGEEEVEINERWGKGMCLNSKRLKWKHRITGQVVDVRIGDWWEDYFETAE</sequence>